<dbReference type="Pfam" id="PF14801">
    <property type="entry name" value="TrmI-like_N"/>
    <property type="match status" value="1"/>
</dbReference>
<dbReference type="PIRSF" id="PIRSF017269">
    <property type="entry name" value="GCD14"/>
    <property type="match status" value="1"/>
</dbReference>
<dbReference type="EMBL" id="UINC01002684">
    <property type="protein sequence ID" value="SUZ99251.1"/>
    <property type="molecule type" value="Genomic_DNA"/>
</dbReference>
<feature type="region of interest" description="Disordered" evidence="5">
    <location>
        <begin position="267"/>
        <end position="300"/>
    </location>
</feature>
<evidence type="ECO:0000256" key="2">
    <source>
        <dbReference type="ARBA" id="ARBA00022679"/>
    </source>
</evidence>
<dbReference type="Pfam" id="PF08704">
    <property type="entry name" value="GCD14"/>
    <property type="match status" value="1"/>
</dbReference>
<name>A0A381S7I2_9ZZZZ</name>
<dbReference type="InterPro" id="IPR049470">
    <property type="entry name" value="TRM61_C"/>
</dbReference>
<evidence type="ECO:0000256" key="1">
    <source>
        <dbReference type="ARBA" id="ARBA00022603"/>
    </source>
</evidence>
<accession>A0A381S7I2</accession>
<protein>
    <recommendedName>
        <fullName evidence="6">tRNA (adenine(58)-N(1))-methyltransferase catalytic subunit TRM61 C-terminal domain-containing protein</fullName>
    </recommendedName>
</protein>
<dbReference type="AlphaFoldDB" id="A0A381S7I2"/>
<evidence type="ECO:0000256" key="3">
    <source>
        <dbReference type="ARBA" id="ARBA00022691"/>
    </source>
</evidence>
<feature type="domain" description="tRNA (adenine(58)-N(1))-methyltransferase catalytic subunit TRM61 C-terminal" evidence="6">
    <location>
        <begin position="79"/>
        <end position="245"/>
    </location>
</feature>
<keyword evidence="3" id="KW-0949">S-adenosyl-L-methionine</keyword>
<dbReference type="PANTHER" id="PTHR12133">
    <property type="entry name" value="TRNA (ADENINE(58)-N(1))-METHYLTRANSFERASE"/>
    <property type="match status" value="1"/>
</dbReference>
<evidence type="ECO:0000313" key="7">
    <source>
        <dbReference type="EMBL" id="SUZ99251.1"/>
    </source>
</evidence>
<keyword evidence="2" id="KW-0808">Transferase</keyword>
<evidence type="ECO:0000259" key="6">
    <source>
        <dbReference type="Pfam" id="PF08704"/>
    </source>
</evidence>
<organism evidence="7">
    <name type="scientific">marine metagenome</name>
    <dbReference type="NCBI Taxonomy" id="408172"/>
    <lineage>
        <taxon>unclassified sequences</taxon>
        <taxon>metagenomes</taxon>
        <taxon>ecological metagenomes</taxon>
    </lineage>
</organism>
<evidence type="ECO:0000256" key="4">
    <source>
        <dbReference type="ARBA" id="ARBA00022694"/>
    </source>
</evidence>
<dbReference type="GO" id="GO:0030488">
    <property type="term" value="P:tRNA methylation"/>
    <property type="evidence" value="ECO:0007669"/>
    <property type="project" value="InterPro"/>
</dbReference>
<reference evidence="7" key="1">
    <citation type="submission" date="2018-05" db="EMBL/GenBank/DDBJ databases">
        <authorList>
            <person name="Lanie J.A."/>
            <person name="Ng W.-L."/>
            <person name="Kazmierczak K.M."/>
            <person name="Andrzejewski T.M."/>
            <person name="Davidsen T.M."/>
            <person name="Wayne K.J."/>
            <person name="Tettelin H."/>
            <person name="Glass J.I."/>
            <person name="Rusch D."/>
            <person name="Podicherti R."/>
            <person name="Tsui H.-C.T."/>
            <person name="Winkler M.E."/>
        </authorList>
    </citation>
    <scope>NUCLEOTIDE SEQUENCE</scope>
</reference>
<dbReference type="InterPro" id="IPR029063">
    <property type="entry name" value="SAM-dependent_MTases_sf"/>
</dbReference>
<keyword evidence="4" id="KW-0819">tRNA processing</keyword>
<dbReference type="GO" id="GO:0160107">
    <property type="term" value="F:tRNA (adenine(58)-N1)-methyltransferase activity"/>
    <property type="evidence" value="ECO:0007669"/>
    <property type="project" value="InterPro"/>
</dbReference>
<proteinExistence type="predicted"/>
<dbReference type="Gene3D" id="3.10.330.20">
    <property type="match status" value="1"/>
</dbReference>
<gene>
    <name evidence="7" type="ORF">METZ01_LOCUS52105</name>
</gene>
<feature type="compositionally biased region" description="Acidic residues" evidence="5">
    <location>
        <begin position="289"/>
        <end position="300"/>
    </location>
</feature>
<dbReference type="InterPro" id="IPR014816">
    <property type="entry name" value="tRNA_MeTrfase_Gcd14"/>
</dbReference>
<dbReference type="PANTHER" id="PTHR12133:SF1">
    <property type="entry name" value="TRNA (ADENINE(58)-N(1))-METHYLTRANSFERASE, MITOCHONDRIAL"/>
    <property type="match status" value="1"/>
</dbReference>
<dbReference type="CDD" id="cd02440">
    <property type="entry name" value="AdoMet_MTases"/>
    <property type="match status" value="1"/>
</dbReference>
<dbReference type="Gene3D" id="3.40.50.150">
    <property type="entry name" value="Vaccinia Virus protein VP39"/>
    <property type="match status" value="1"/>
</dbReference>
<keyword evidence="1" id="KW-0489">Methyltransferase</keyword>
<dbReference type="SUPFAM" id="SSF53335">
    <property type="entry name" value="S-adenosyl-L-methionine-dependent methyltransferases"/>
    <property type="match status" value="1"/>
</dbReference>
<dbReference type="GO" id="GO:0031515">
    <property type="term" value="C:tRNA (m1A) methyltransferase complex"/>
    <property type="evidence" value="ECO:0007669"/>
    <property type="project" value="InterPro"/>
</dbReference>
<evidence type="ECO:0000256" key="5">
    <source>
        <dbReference type="SAM" id="MobiDB-lite"/>
    </source>
</evidence>
<dbReference type="PROSITE" id="PS51620">
    <property type="entry name" value="SAM_TRM61"/>
    <property type="match status" value="1"/>
</dbReference>
<sequence length="300" mass="33294">MNQTQTDKNWFQPGDLVLLIDRKARRYMITLAEGETYHCHLGRLLHDDMIGSSIGGWYRTDKSHILLAVRPSLGDFVRQMPRGPQIIYPKDLGNIINFADIFPGATVIEGGLGSGALTSALLRAVGNTGKVINYEIDEEVLPKAIRNIERVTPDTSNLEIKIGDIYQGIDERDVDRVVLDVPEPWQAVSGIGDALVMGGIMLSFVPTILQVQRLVLAMEEDGRFQMIESLETLLRTWHITERSVRPDHRMIAHSGFLTTAVRCEPRPAGRVQALVGEPPEESDGKSPEDTDGDDADGRDE</sequence>